<proteinExistence type="predicted"/>
<dbReference type="InParanoid" id="K3YEE9"/>
<dbReference type="EMBL" id="AGNK02004486">
    <property type="status" value="NOT_ANNOTATED_CDS"/>
    <property type="molecule type" value="Genomic_DNA"/>
</dbReference>
<evidence type="ECO:0000313" key="2">
    <source>
        <dbReference type="Proteomes" id="UP000004995"/>
    </source>
</evidence>
<evidence type="ECO:0000313" key="1">
    <source>
        <dbReference type="EnsemblPlants" id="KQK98613"/>
    </source>
</evidence>
<accession>K3YEE9</accession>
<reference evidence="2" key="1">
    <citation type="journal article" date="2012" name="Nat. Biotechnol.">
        <title>Reference genome sequence of the model plant Setaria.</title>
        <authorList>
            <person name="Bennetzen J.L."/>
            <person name="Schmutz J."/>
            <person name="Wang H."/>
            <person name="Percifield R."/>
            <person name="Hawkins J."/>
            <person name="Pontaroli A.C."/>
            <person name="Estep M."/>
            <person name="Feng L."/>
            <person name="Vaughn J.N."/>
            <person name="Grimwood J."/>
            <person name="Jenkins J."/>
            <person name="Barry K."/>
            <person name="Lindquist E."/>
            <person name="Hellsten U."/>
            <person name="Deshpande S."/>
            <person name="Wang X."/>
            <person name="Wu X."/>
            <person name="Mitros T."/>
            <person name="Triplett J."/>
            <person name="Yang X."/>
            <person name="Ye C.Y."/>
            <person name="Mauro-Herrera M."/>
            <person name="Wang L."/>
            <person name="Li P."/>
            <person name="Sharma M."/>
            <person name="Sharma R."/>
            <person name="Ronald P.C."/>
            <person name="Panaud O."/>
            <person name="Kellogg E.A."/>
            <person name="Brutnell T.P."/>
            <person name="Doust A.N."/>
            <person name="Tuskan G.A."/>
            <person name="Rokhsar D."/>
            <person name="Devos K.M."/>
        </authorList>
    </citation>
    <scope>NUCLEOTIDE SEQUENCE [LARGE SCALE GENOMIC DNA]</scope>
    <source>
        <strain evidence="2">cv. Yugu1</strain>
    </source>
</reference>
<dbReference type="HOGENOM" id="CLU_2780682_0_0_1"/>
<organism evidence="1 2">
    <name type="scientific">Setaria italica</name>
    <name type="common">Foxtail millet</name>
    <name type="synonym">Panicum italicum</name>
    <dbReference type="NCBI Taxonomy" id="4555"/>
    <lineage>
        <taxon>Eukaryota</taxon>
        <taxon>Viridiplantae</taxon>
        <taxon>Streptophyta</taxon>
        <taxon>Embryophyta</taxon>
        <taxon>Tracheophyta</taxon>
        <taxon>Spermatophyta</taxon>
        <taxon>Magnoliopsida</taxon>
        <taxon>Liliopsida</taxon>
        <taxon>Poales</taxon>
        <taxon>Poaceae</taxon>
        <taxon>PACMAD clade</taxon>
        <taxon>Panicoideae</taxon>
        <taxon>Panicodae</taxon>
        <taxon>Paniceae</taxon>
        <taxon>Cenchrinae</taxon>
        <taxon>Setaria</taxon>
    </lineage>
</organism>
<dbReference type="EnsemblPlants" id="KQK98613">
    <property type="protein sequence ID" value="KQK98613"/>
    <property type="gene ID" value="SETIT_012612mg"/>
</dbReference>
<dbReference type="Proteomes" id="UP000004995">
    <property type="component" value="Unassembled WGS sequence"/>
</dbReference>
<protein>
    <submittedName>
        <fullName evidence="1">Uncharacterized protein</fullName>
    </submittedName>
</protein>
<keyword evidence="2" id="KW-1185">Reference proteome</keyword>
<dbReference type="Gramene" id="KQK98613">
    <property type="protein sequence ID" value="KQK98613"/>
    <property type="gene ID" value="SETIT_012612mg"/>
</dbReference>
<name>K3YEE9_SETIT</name>
<sequence>MITASRTPGTKDYVRLRAVYKSWRSFLRPKSTPPQAVLLLVSRVARPGAVARRVAAQPGHAGACPAPGP</sequence>
<dbReference type="AlphaFoldDB" id="K3YEE9"/>
<reference evidence="1" key="2">
    <citation type="submission" date="2018-08" db="UniProtKB">
        <authorList>
            <consortium name="EnsemblPlants"/>
        </authorList>
    </citation>
    <scope>IDENTIFICATION</scope>
    <source>
        <strain evidence="1">Yugu1</strain>
    </source>
</reference>